<evidence type="ECO:0000313" key="1">
    <source>
        <dbReference type="EMBL" id="SHF07209.1"/>
    </source>
</evidence>
<dbReference type="Proteomes" id="UP000184147">
    <property type="component" value="Unassembled WGS sequence"/>
</dbReference>
<name>A0A1M4YN18_9FLAO</name>
<evidence type="ECO:0000313" key="2">
    <source>
        <dbReference type="Proteomes" id="UP000184147"/>
    </source>
</evidence>
<accession>A0A1M4YN18</accession>
<dbReference type="AlphaFoldDB" id="A0A1M4YN18"/>
<keyword evidence="2" id="KW-1185">Reference proteome</keyword>
<sequence length="55" mass="6206">MIRNNKNIYNFASTVSVEHTIRTAYGSFLEDSNFTNNNTPPMPLNDAHLGGLFFL</sequence>
<organism evidence="1 2">
    <name type="scientific">Flavobacterium fontis</name>
    <dbReference type="NCBI Taxonomy" id="1124188"/>
    <lineage>
        <taxon>Bacteria</taxon>
        <taxon>Pseudomonadati</taxon>
        <taxon>Bacteroidota</taxon>
        <taxon>Flavobacteriia</taxon>
        <taxon>Flavobacteriales</taxon>
        <taxon>Flavobacteriaceae</taxon>
        <taxon>Flavobacterium</taxon>
    </lineage>
</organism>
<dbReference type="EMBL" id="FQVQ01000003">
    <property type="protein sequence ID" value="SHF07209.1"/>
    <property type="molecule type" value="Genomic_DNA"/>
</dbReference>
<reference evidence="1 2" key="1">
    <citation type="submission" date="2016-11" db="EMBL/GenBank/DDBJ databases">
        <authorList>
            <person name="Jaros S."/>
            <person name="Januszkiewicz K."/>
            <person name="Wedrychowicz H."/>
        </authorList>
    </citation>
    <scope>NUCLEOTIDE SEQUENCE [LARGE SCALE GENOMIC DNA]</scope>
    <source>
        <strain evidence="1 2">DSM 25660</strain>
    </source>
</reference>
<gene>
    <name evidence="1" type="ORF">SAMN05444377_103166</name>
</gene>
<proteinExistence type="predicted"/>
<dbReference type="STRING" id="1124188.SAMN05444377_103166"/>
<protein>
    <submittedName>
        <fullName evidence="1">Uncharacterized protein</fullName>
    </submittedName>
</protein>